<dbReference type="InterPro" id="IPR036864">
    <property type="entry name" value="Zn2-C6_fun-type_DNA-bd_sf"/>
</dbReference>
<dbReference type="AlphaFoldDB" id="G0S206"/>
<keyword evidence="4" id="KW-0238">DNA-binding</keyword>
<dbReference type="PANTHER" id="PTHR47540:SF2">
    <property type="entry name" value="ZN(II)2CYS6 TRANSCRIPTION FACTOR (EUROFUNG)"/>
    <property type="match status" value="1"/>
</dbReference>
<dbReference type="CDD" id="cd12148">
    <property type="entry name" value="fungal_TF_MHR"/>
    <property type="match status" value="1"/>
</dbReference>
<keyword evidence="6" id="KW-0539">Nucleus</keyword>
<feature type="domain" description="Zn(2)-C6 fungal-type" evidence="8">
    <location>
        <begin position="130"/>
        <end position="159"/>
    </location>
</feature>
<evidence type="ECO:0000256" key="5">
    <source>
        <dbReference type="ARBA" id="ARBA00023163"/>
    </source>
</evidence>
<feature type="compositionally biased region" description="Polar residues" evidence="7">
    <location>
        <begin position="21"/>
        <end position="35"/>
    </location>
</feature>
<evidence type="ECO:0000313" key="10">
    <source>
        <dbReference type="Proteomes" id="UP000008066"/>
    </source>
</evidence>
<dbReference type="GO" id="GO:0000981">
    <property type="term" value="F:DNA-binding transcription factor activity, RNA polymerase II-specific"/>
    <property type="evidence" value="ECO:0007669"/>
    <property type="project" value="InterPro"/>
</dbReference>
<dbReference type="GO" id="GO:0045944">
    <property type="term" value="P:positive regulation of transcription by RNA polymerase II"/>
    <property type="evidence" value="ECO:0007669"/>
    <property type="project" value="TreeGrafter"/>
</dbReference>
<feature type="region of interest" description="Disordered" evidence="7">
    <location>
        <begin position="816"/>
        <end position="837"/>
    </location>
</feature>
<evidence type="ECO:0000256" key="4">
    <source>
        <dbReference type="ARBA" id="ARBA00023125"/>
    </source>
</evidence>
<dbReference type="CDD" id="cd00067">
    <property type="entry name" value="GAL4"/>
    <property type="match status" value="2"/>
</dbReference>
<dbReference type="Gene3D" id="4.10.240.10">
    <property type="entry name" value="Zn(2)-C6 fungal-type DNA-binding domain"/>
    <property type="match status" value="2"/>
</dbReference>
<dbReference type="GO" id="GO:0006351">
    <property type="term" value="P:DNA-templated transcription"/>
    <property type="evidence" value="ECO:0007669"/>
    <property type="project" value="InterPro"/>
</dbReference>
<dbReference type="GO" id="GO:0005634">
    <property type="term" value="C:nucleus"/>
    <property type="evidence" value="ECO:0007669"/>
    <property type="project" value="UniProtKB-SubCell"/>
</dbReference>
<evidence type="ECO:0000256" key="1">
    <source>
        <dbReference type="ARBA" id="ARBA00004123"/>
    </source>
</evidence>
<feature type="region of interest" description="Disordered" evidence="7">
    <location>
        <begin position="313"/>
        <end position="332"/>
    </location>
</feature>
<keyword evidence="2" id="KW-0479">Metal-binding</keyword>
<feature type="region of interest" description="Disordered" evidence="7">
    <location>
        <begin position="61"/>
        <end position="124"/>
    </location>
</feature>
<evidence type="ECO:0000256" key="6">
    <source>
        <dbReference type="ARBA" id="ARBA00023242"/>
    </source>
</evidence>
<feature type="domain" description="Zn(2)-C6 fungal-type" evidence="8">
    <location>
        <begin position="205"/>
        <end position="234"/>
    </location>
</feature>
<dbReference type="OMA" id="CAKCISR"/>
<reference evidence="9 10" key="1">
    <citation type="journal article" date="2011" name="Cell">
        <title>Insight into structure and assembly of the nuclear pore complex by utilizing the genome of a eukaryotic thermophile.</title>
        <authorList>
            <person name="Amlacher S."/>
            <person name="Sarges P."/>
            <person name="Flemming D."/>
            <person name="van Noort V."/>
            <person name="Kunze R."/>
            <person name="Devos D.P."/>
            <person name="Arumugam M."/>
            <person name="Bork P."/>
            <person name="Hurt E."/>
        </authorList>
    </citation>
    <scope>NUCLEOTIDE SEQUENCE [LARGE SCALE GENOMIC DNA]</scope>
    <source>
        <strain evidence="10">DSM 1495 / CBS 144.50 / IMI 039719</strain>
    </source>
</reference>
<dbReference type="HOGENOM" id="CLU_009239_1_0_1"/>
<evidence type="ECO:0000259" key="8">
    <source>
        <dbReference type="PROSITE" id="PS50048"/>
    </source>
</evidence>
<gene>
    <name evidence="9" type="ORF">CTHT_0015520</name>
</gene>
<keyword evidence="3" id="KW-0805">Transcription regulation</keyword>
<keyword evidence="10" id="KW-1185">Reference proteome</keyword>
<dbReference type="Proteomes" id="UP000008066">
    <property type="component" value="Unassembled WGS sequence"/>
</dbReference>
<feature type="region of interest" description="Disordered" evidence="7">
    <location>
        <begin position="165"/>
        <end position="197"/>
    </location>
</feature>
<evidence type="ECO:0000256" key="2">
    <source>
        <dbReference type="ARBA" id="ARBA00022723"/>
    </source>
</evidence>
<dbReference type="GO" id="GO:0008270">
    <property type="term" value="F:zinc ion binding"/>
    <property type="evidence" value="ECO:0007669"/>
    <property type="project" value="InterPro"/>
</dbReference>
<dbReference type="PROSITE" id="PS00463">
    <property type="entry name" value="ZN2_CY6_FUNGAL_1"/>
    <property type="match status" value="1"/>
</dbReference>
<protein>
    <submittedName>
        <fullName evidence="9">Putative transcription factor</fullName>
    </submittedName>
</protein>
<dbReference type="OrthoDB" id="2579025at2759"/>
<feature type="region of interest" description="Disordered" evidence="7">
    <location>
        <begin position="1"/>
        <end position="40"/>
    </location>
</feature>
<dbReference type="PANTHER" id="PTHR47540">
    <property type="entry name" value="THIAMINE REPRESSIBLE GENES REGULATORY PROTEIN THI5"/>
    <property type="match status" value="1"/>
</dbReference>
<dbReference type="GeneID" id="18255590"/>
<evidence type="ECO:0000313" key="9">
    <source>
        <dbReference type="EMBL" id="EGS23066.1"/>
    </source>
</evidence>
<dbReference type="eggNOG" id="ENOG502SVKA">
    <property type="taxonomic scope" value="Eukaryota"/>
</dbReference>
<dbReference type="Pfam" id="PF00172">
    <property type="entry name" value="Zn_clus"/>
    <property type="match status" value="1"/>
</dbReference>
<comment type="subcellular location">
    <subcellularLocation>
        <location evidence="1">Nucleus</location>
    </subcellularLocation>
</comment>
<dbReference type="RefSeq" id="XP_006692058.1">
    <property type="nucleotide sequence ID" value="XM_006691995.1"/>
</dbReference>
<feature type="compositionally biased region" description="Low complexity" evidence="7">
    <location>
        <begin position="816"/>
        <end position="830"/>
    </location>
</feature>
<organism evidence="10">
    <name type="scientific">Chaetomium thermophilum (strain DSM 1495 / CBS 144.50 / IMI 039719)</name>
    <name type="common">Thermochaetoides thermophila</name>
    <dbReference type="NCBI Taxonomy" id="759272"/>
    <lineage>
        <taxon>Eukaryota</taxon>
        <taxon>Fungi</taxon>
        <taxon>Dikarya</taxon>
        <taxon>Ascomycota</taxon>
        <taxon>Pezizomycotina</taxon>
        <taxon>Sordariomycetes</taxon>
        <taxon>Sordariomycetidae</taxon>
        <taxon>Sordariales</taxon>
        <taxon>Chaetomiaceae</taxon>
        <taxon>Thermochaetoides</taxon>
    </lineage>
</organism>
<sequence>MPSRIPCSMDPDPIDNGAAQGPNQPINDSDNDSSTADVEAALASLASESIAAVESANGNAAGLAEPAPHQADVSTLTATPAPARNAVPDPAPVSAATVTPGTTGRRGKRAATGTPGSASKPPKAQRISRCCDQCHGKSSKCSGFKPCNICTTKGRTCTYDRPYTRGIARTPPPPPEDDDGTARNWARPYNDKGKEHRDKGWAMRSCDHCRTHQLRCEGKLPCESCFKERLPCTYKLRAHQRDAGGSVPQFSLEAEGHEDMSQAVAERIGPDITPLQFHMRYGNEEVPALYFLHKAWRRIAQALDRYTRRAAQNANQGNQANPPLPPAPSADPEELVLCTGDQPFDLSKPHEFPEALSKWWEMQEKFSIGWTETFHFIHRLTMKSWTDVVYKNWRVKAPLEYSIGHAKASIALMTMALGTMYLNAKWRPGKKDQAWQWMYTLNNGDHLFLLTIRLTDKEPGPPTLESVQARLLQTFYLLNTCRLSQAWYVFGNVVHMITALGLHRRRGGNRGLGPEIVRHPEYAKIQCERRTFWSAYILDKQISLMAGRPAYFNLDLVDQDLPDCVNDEDMGRAGPFRPHRGDCYMEALVEQAKLAKIVEQIMRDVYTLYEIPEETRLERAWSLGLQIEQWRTQLPFLMSQIKPSLLNLTYRRQALLLQLAHWHAQMLAYRPFLTATYPYNREKRRIADAAIRNCTEAARATLCMALNLAREQGERDKSHFHTILYAHHLTYCAAAIAFILPHVRERQRIINADSRYQKLQKPETDLRLYELANRAIRALVQDTNPYSPARRWAVILEELRDEAAMQVPFLQQLLQQQPQQQLPQQPQQHQETAAAADEDFGSPNEQLLEDALRAHWEVDLARESVGFSGGANHAQNPQANHPEVMPQIVPRHWDKWKTTDWLDLDSANRSRNCNCNCIRQHSPNHSQQEHCRDMFTMFWKH</sequence>
<dbReference type="SUPFAM" id="SSF57701">
    <property type="entry name" value="Zn2/Cys6 DNA-binding domain"/>
    <property type="match status" value="2"/>
</dbReference>
<dbReference type="PROSITE" id="PS50048">
    <property type="entry name" value="ZN2_CY6_FUNGAL_2"/>
    <property type="match status" value="2"/>
</dbReference>
<evidence type="ECO:0000256" key="7">
    <source>
        <dbReference type="SAM" id="MobiDB-lite"/>
    </source>
</evidence>
<dbReference type="Pfam" id="PF04082">
    <property type="entry name" value="Fungal_trans"/>
    <property type="match status" value="1"/>
</dbReference>
<dbReference type="SMART" id="SM00066">
    <property type="entry name" value="GAL4"/>
    <property type="match status" value="2"/>
</dbReference>
<dbReference type="EMBL" id="GL988039">
    <property type="protein sequence ID" value="EGS23066.1"/>
    <property type="molecule type" value="Genomic_DNA"/>
</dbReference>
<proteinExistence type="predicted"/>
<name>G0S206_CHATD</name>
<dbReference type="KEGG" id="cthr:CTHT_0015520"/>
<dbReference type="InterPro" id="IPR051711">
    <property type="entry name" value="Stress_Response_Reg"/>
</dbReference>
<dbReference type="InterPro" id="IPR007219">
    <property type="entry name" value="XnlR_reg_dom"/>
</dbReference>
<dbReference type="SMART" id="SM00906">
    <property type="entry name" value="Fungal_trans"/>
    <property type="match status" value="1"/>
</dbReference>
<keyword evidence="5" id="KW-0804">Transcription</keyword>
<dbReference type="InterPro" id="IPR001138">
    <property type="entry name" value="Zn2Cys6_DnaBD"/>
</dbReference>
<accession>G0S206</accession>
<evidence type="ECO:0000256" key="3">
    <source>
        <dbReference type="ARBA" id="ARBA00023015"/>
    </source>
</evidence>
<dbReference type="STRING" id="759272.G0S206"/>
<dbReference type="GO" id="GO:0043565">
    <property type="term" value="F:sequence-specific DNA binding"/>
    <property type="evidence" value="ECO:0007669"/>
    <property type="project" value="TreeGrafter"/>
</dbReference>